<gene>
    <name evidence="2" type="ORF">CXB77_16400</name>
</gene>
<proteinExistence type="predicted"/>
<dbReference type="EMBL" id="PPGH01000037">
    <property type="protein sequence ID" value="PQJ95822.1"/>
    <property type="molecule type" value="Genomic_DNA"/>
</dbReference>
<name>A0A2S7XQW2_9GAMM</name>
<dbReference type="Gene3D" id="3.30.750.24">
    <property type="entry name" value="STAS domain"/>
    <property type="match status" value="1"/>
</dbReference>
<organism evidence="2 3">
    <name type="scientific">Chromatium okenii</name>
    <dbReference type="NCBI Taxonomy" id="61644"/>
    <lineage>
        <taxon>Bacteria</taxon>
        <taxon>Pseudomonadati</taxon>
        <taxon>Pseudomonadota</taxon>
        <taxon>Gammaproteobacteria</taxon>
        <taxon>Chromatiales</taxon>
        <taxon>Chromatiaceae</taxon>
        <taxon>Chromatium</taxon>
    </lineage>
</organism>
<reference evidence="2 3" key="1">
    <citation type="submission" date="2018-01" db="EMBL/GenBank/DDBJ databases">
        <title>The complete genome sequence of Chromatium okenii LaCa, a purple sulfur bacterium with a turbulent life.</title>
        <authorList>
            <person name="Luedin S.M."/>
            <person name="Liechti N."/>
            <person name="Storelli N."/>
            <person name="Danza F."/>
            <person name="Wittwer M."/>
            <person name="Pothier J.F."/>
            <person name="Tonolla M.A."/>
        </authorList>
    </citation>
    <scope>NUCLEOTIDE SEQUENCE [LARGE SCALE GENOMIC DNA]</scope>
    <source>
        <strain evidence="2 3">LaCa</strain>
    </source>
</reference>
<dbReference type="InterPro" id="IPR036513">
    <property type="entry name" value="STAS_dom_sf"/>
</dbReference>
<evidence type="ECO:0000313" key="3">
    <source>
        <dbReference type="Proteomes" id="UP000239936"/>
    </source>
</evidence>
<dbReference type="InterPro" id="IPR002645">
    <property type="entry name" value="STAS_dom"/>
</dbReference>
<dbReference type="PROSITE" id="PS50801">
    <property type="entry name" value="STAS"/>
    <property type="match status" value="1"/>
</dbReference>
<evidence type="ECO:0000313" key="2">
    <source>
        <dbReference type="EMBL" id="PQJ95822.1"/>
    </source>
</evidence>
<comment type="caution">
    <text evidence="2">The sequence shown here is derived from an EMBL/GenBank/DDBJ whole genome shotgun (WGS) entry which is preliminary data.</text>
</comment>
<protein>
    <submittedName>
        <fullName evidence="2">Sulfate transporter</fullName>
    </submittedName>
</protein>
<dbReference type="Pfam" id="PF13466">
    <property type="entry name" value="STAS_2"/>
    <property type="match status" value="1"/>
</dbReference>
<sequence>MVGTIELNEIKRLSAEAVLLWRELARNGLDQVEIDLSGVESANSATLALLLECAELARERSIRLTYRELPEALTRLATVSNLLPLLEN</sequence>
<dbReference type="AlphaFoldDB" id="A0A2S7XQW2"/>
<dbReference type="InterPro" id="IPR058548">
    <property type="entry name" value="MlaB-like_STAS"/>
</dbReference>
<dbReference type="SUPFAM" id="SSF52091">
    <property type="entry name" value="SpoIIaa-like"/>
    <property type="match status" value="1"/>
</dbReference>
<evidence type="ECO:0000259" key="1">
    <source>
        <dbReference type="PROSITE" id="PS50801"/>
    </source>
</evidence>
<dbReference type="Proteomes" id="UP000239936">
    <property type="component" value="Unassembled WGS sequence"/>
</dbReference>
<accession>A0A2S7XQW2</accession>
<keyword evidence="3" id="KW-1185">Reference proteome</keyword>
<feature type="domain" description="STAS" evidence="1">
    <location>
        <begin position="1"/>
        <end position="88"/>
    </location>
</feature>